<reference evidence="6 7" key="2">
    <citation type="journal article" date="2023" name="ChemBioChem">
        <title>Acyltransferase Domain Exchange between Two Independent Type I Polyketide Synthases in the Same Producer Strain of Macrolide Antibiotics.</title>
        <authorList>
            <person name="Kudo F."/>
            <person name="Kishikawa K."/>
            <person name="Tsuboi K."/>
            <person name="Kido T."/>
            <person name="Usui T."/>
            <person name="Hashimoto J."/>
            <person name="Shin-Ya K."/>
            <person name="Miyanaga A."/>
            <person name="Eguchi T."/>
        </authorList>
    </citation>
    <scope>NUCLEOTIDE SEQUENCE [LARGE SCALE GENOMIC DNA]</scope>
    <source>
        <strain evidence="6 7">A-8890</strain>
    </source>
</reference>
<sequence length="918" mass="99581">MGRAQPSGRSVPSVQELIRRRRRQGFVGRDAERAAFRANFDLPIEDERHRCVFHVHGTAGVGKTFLVREWEQLAREREALTAYVDEAAGSVPEALAAICAQLARQGRRFKELERLLATHRERVHEAELAAVTAAAPTDPGAAGEPSAGSVAVSRAALAVAGGLVPGAGAFTGAVDPTQIARGADQLRAGLTARFRNQEDAQLVLHPERVLTPVLLEELERAAAEVPWLVLFFDTYERTGPFLDAWLHEVMAGDRHGPVPGNVVVVTAGQQPLDTARWSDLAWLVADVPLAPFTEAESRGLLAGKGVLAEPVVAEVLRLTGGLPVLVSTLAEARPADPDDVGDPSATAVDRFLKWERDPVRQDVALACALPRRLDAEVFRAAVACAEDEADELFAWLRGLPFVSDRGDRVLYHDVVRTPMVRLQRLRSPRRWAERQRRLAEAFGAWRGEAEGESATAARRGATGADTDARTAPDAGAAAYAVTGARTAPDAGTSADAGTHTRTGPELPPDPRELWAEDRWRELRLAESYHALCADGRAALPEVLRDFVDACDLGDATALRWARALADAGRDGGAEPVARWGHDLLAALAEGGVVPALGLLLNRAGFDDTAQALARVVRGNTLRGAGAYEGALGEYDRALALDTAPGESPSTRDRTGLTRHTLVRAHRGRALTRADLGDYETAVADLDRALELAPAHARNLATRGEYHRILRDHDRALDDLDKAIRLDPAREFAWASRGATRLALGDAVGALTDLDHALELQRDYGWALVRRARAQRALGQPARQLADLHHAVALQPDSAWFRCERGDALRAAGRHAEALDDYDRAIGLDEAYASAYASRAASRSELGRHDEALADLDRALALRPQYVWALRRRAQVHLQLGLNERALADVEQARELGDGDVWAQEIRARVAEAARTRHE</sequence>
<dbReference type="SUPFAM" id="SSF48452">
    <property type="entry name" value="TPR-like"/>
    <property type="match status" value="1"/>
</dbReference>
<evidence type="ECO:0000256" key="1">
    <source>
        <dbReference type="ARBA" id="ARBA00022737"/>
    </source>
</evidence>
<dbReference type="InterPro" id="IPR011990">
    <property type="entry name" value="TPR-like_helical_dom_sf"/>
</dbReference>
<keyword evidence="2 3" id="KW-0802">TPR repeat</keyword>
<feature type="repeat" description="TPR" evidence="3">
    <location>
        <begin position="696"/>
        <end position="729"/>
    </location>
</feature>
<keyword evidence="4" id="KW-0175">Coiled coil</keyword>
<dbReference type="InterPro" id="IPR019734">
    <property type="entry name" value="TPR_rpt"/>
</dbReference>
<dbReference type="InterPro" id="IPR050498">
    <property type="entry name" value="Ycf3"/>
</dbReference>
<evidence type="ECO:0000256" key="4">
    <source>
        <dbReference type="SAM" id="Coils"/>
    </source>
</evidence>
<dbReference type="Gene3D" id="3.40.50.300">
    <property type="entry name" value="P-loop containing nucleotide triphosphate hydrolases"/>
    <property type="match status" value="1"/>
</dbReference>
<feature type="repeat" description="TPR" evidence="3">
    <location>
        <begin position="662"/>
        <end position="695"/>
    </location>
</feature>
<evidence type="ECO:0000313" key="7">
    <source>
        <dbReference type="Proteomes" id="UP001321542"/>
    </source>
</evidence>
<evidence type="ECO:0000256" key="5">
    <source>
        <dbReference type="SAM" id="MobiDB-lite"/>
    </source>
</evidence>
<dbReference type="Pfam" id="PF13414">
    <property type="entry name" value="TPR_11"/>
    <property type="match status" value="1"/>
</dbReference>
<dbReference type="Pfam" id="PF13181">
    <property type="entry name" value="TPR_8"/>
    <property type="match status" value="1"/>
</dbReference>
<keyword evidence="1" id="KW-0677">Repeat</keyword>
<dbReference type="SMART" id="SM00028">
    <property type="entry name" value="TPR"/>
    <property type="match status" value="8"/>
</dbReference>
<feature type="compositionally biased region" description="Low complexity" evidence="5">
    <location>
        <begin position="452"/>
        <end position="471"/>
    </location>
</feature>
<reference evidence="6 7" key="1">
    <citation type="journal article" date="2010" name="ChemBioChem">
        <title>Cloning and characterization of the biosynthetic gene cluster of 16-membered macrolide antibiotic FD-891: involvement of a dual functional cytochrome P450 monooxygenase catalyzing epoxidation and hydroxylation.</title>
        <authorList>
            <person name="Kudo F."/>
            <person name="Motegi A."/>
            <person name="Mizoue K."/>
            <person name="Eguchi T."/>
        </authorList>
    </citation>
    <scope>NUCLEOTIDE SEQUENCE [LARGE SCALE GENOMIC DNA]</scope>
    <source>
        <strain evidence="6 7">A-8890</strain>
    </source>
</reference>
<accession>A0ABN5VKU1</accession>
<name>A0ABN5VKU1_9ACTN</name>
<dbReference type="EMBL" id="AP018448">
    <property type="protein sequence ID" value="BBC34075.1"/>
    <property type="molecule type" value="Genomic_DNA"/>
</dbReference>
<proteinExistence type="predicted"/>
<dbReference type="RefSeq" id="WP_286253915.1">
    <property type="nucleotide sequence ID" value="NZ_AP018448.1"/>
</dbReference>
<evidence type="ECO:0000256" key="2">
    <source>
        <dbReference type="ARBA" id="ARBA00022803"/>
    </source>
</evidence>
<evidence type="ECO:0000313" key="6">
    <source>
        <dbReference type="EMBL" id="BBC34075.1"/>
    </source>
</evidence>
<organism evidence="6 7">
    <name type="scientific">Streptomyces graminofaciens</name>
    <dbReference type="NCBI Taxonomy" id="68212"/>
    <lineage>
        <taxon>Bacteria</taxon>
        <taxon>Bacillati</taxon>
        <taxon>Actinomycetota</taxon>
        <taxon>Actinomycetes</taxon>
        <taxon>Kitasatosporales</taxon>
        <taxon>Streptomycetaceae</taxon>
        <taxon>Streptomyces</taxon>
    </lineage>
</organism>
<dbReference type="InterPro" id="IPR027417">
    <property type="entry name" value="P-loop_NTPase"/>
</dbReference>
<dbReference type="Gene3D" id="1.25.40.10">
    <property type="entry name" value="Tetratricopeptide repeat domain"/>
    <property type="match status" value="3"/>
</dbReference>
<evidence type="ECO:0000256" key="3">
    <source>
        <dbReference type="PROSITE-ProRule" id="PRU00339"/>
    </source>
</evidence>
<feature type="region of interest" description="Disordered" evidence="5">
    <location>
        <begin position="449"/>
        <end position="471"/>
    </location>
</feature>
<feature type="coiled-coil region" evidence="4">
    <location>
        <begin position="102"/>
        <end position="129"/>
    </location>
</feature>
<dbReference type="Proteomes" id="UP001321542">
    <property type="component" value="Chromosome"/>
</dbReference>
<keyword evidence="7" id="KW-1185">Reference proteome</keyword>
<gene>
    <name evidence="6" type="ORF">SGFS_053690</name>
</gene>
<dbReference type="PANTHER" id="PTHR44858:SF1">
    <property type="entry name" value="UDP-N-ACETYLGLUCOSAMINE--PEPTIDE N-ACETYLGLUCOSAMINYLTRANSFERASE SPINDLY-RELATED"/>
    <property type="match status" value="1"/>
</dbReference>
<dbReference type="PROSITE" id="PS50005">
    <property type="entry name" value="TPR"/>
    <property type="match status" value="3"/>
</dbReference>
<protein>
    <submittedName>
        <fullName evidence="6">Uncharacterized protein</fullName>
    </submittedName>
</protein>
<dbReference type="PANTHER" id="PTHR44858">
    <property type="entry name" value="TETRATRICOPEPTIDE REPEAT PROTEIN 6"/>
    <property type="match status" value="1"/>
</dbReference>
<feature type="repeat" description="TPR" evidence="3">
    <location>
        <begin position="832"/>
        <end position="865"/>
    </location>
</feature>
<feature type="region of interest" description="Disordered" evidence="5">
    <location>
        <begin position="484"/>
        <end position="512"/>
    </location>
</feature>
<dbReference type="SUPFAM" id="SSF52540">
    <property type="entry name" value="P-loop containing nucleoside triphosphate hydrolases"/>
    <property type="match status" value="1"/>
</dbReference>